<evidence type="ECO:0000259" key="2">
    <source>
        <dbReference type="Pfam" id="PF00723"/>
    </source>
</evidence>
<evidence type="ECO:0000256" key="1">
    <source>
        <dbReference type="SAM" id="MobiDB-lite"/>
    </source>
</evidence>
<dbReference type="InterPro" id="IPR011613">
    <property type="entry name" value="GH15-like"/>
</dbReference>
<feature type="domain" description="Trehalase-like N-terminal" evidence="3">
    <location>
        <begin position="30"/>
        <end position="156"/>
    </location>
</feature>
<dbReference type="RefSeq" id="WP_343046751.1">
    <property type="nucleotide sequence ID" value="NZ_JACBZY010000001.1"/>
</dbReference>
<accession>A0A852YE18</accession>
<feature type="domain" description="GH15-like" evidence="2">
    <location>
        <begin position="257"/>
        <end position="520"/>
    </location>
</feature>
<protein>
    <submittedName>
        <fullName evidence="4">GH15 family glucan-1,4-alpha-glucosidase</fullName>
    </submittedName>
</protein>
<reference evidence="4 5" key="1">
    <citation type="submission" date="2020-07" db="EMBL/GenBank/DDBJ databases">
        <title>Sequencing the genomes of 1000 actinobacteria strains.</title>
        <authorList>
            <person name="Klenk H.-P."/>
        </authorList>
    </citation>
    <scope>NUCLEOTIDE SEQUENCE [LARGE SCALE GENOMIC DNA]</scope>
    <source>
        <strain evidence="4 5">DSM 23141</strain>
    </source>
</reference>
<feature type="region of interest" description="Disordered" evidence="1">
    <location>
        <begin position="1"/>
        <end position="39"/>
    </location>
</feature>
<proteinExistence type="predicted"/>
<dbReference type="InterPro" id="IPR012341">
    <property type="entry name" value="6hp_glycosidase-like_sf"/>
</dbReference>
<dbReference type="Pfam" id="PF00723">
    <property type="entry name" value="Glyco_hydro_15"/>
    <property type="match status" value="1"/>
</dbReference>
<dbReference type="PANTHER" id="PTHR31616">
    <property type="entry name" value="TREHALASE"/>
    <property type="match status" value="1"/>
</dbReference>
<evidence type="ECO:0000313" key="5">
    <source>
        <dbReference type="Proteomes" id="UP000553888"/>
    </source>
</evidence>
<evidence type="ECO:0000259" key="3">
    <source>
        <dbReference type="Pfam" id="PF19291"/>
    </source>
</evidence>
<dbReference type="InterPro" id="IPR008928">
    <property type="entry name" value="6-hairpin_glycosidase_sf"/>
</dbReference>
<feature type="compositionally biased region" description="Low complexity" evidence="1">
    <location>
        <begin position="1"/>
        <end position="33"/>
    </location>
</feature>
<dbReference type="AlphaFoldDB" id="A0A852YE18"/>
<sequence>MSARSGSRTSGAGSADATPSSRTPSSTTPSSAPIEDHAALGDGRTVALVDRHGTIDWLPLPGLDDAPVFARLLDEQNGGCIELAPVAEHTMTRRYVPDTNVLETRYETEHGVVRVRDALVTGVAGRLPWAELVRRIEGVEGRVVMQWRVAPGIAFGTRSPWIDSGDAERGVIRAGDLTIGIVTGNVGTPDPVDDSPTDAVGARFRTSPGSVHVLGLSATDDEPLHQPDPLRAGEAIDRTIAAWRTWSKEFGYDGPWRDAVQRSALALKLLIHSPSGAIAAAATTSLPERDAGDKNWDYRFAWVRDLAYTVGALVQFGLREETHAALSWLLRSIKASAPDLHIFYRLDGRVDGEVTEHEDTAGWNGIGPVVTGNPAGAQLQLGVYGDLFGIVRSYIAEAEGNVLDVATGELLADIADRVCDRWRSRDSGMWELPETRHYVSSKMGCWQALDAAIDLAARGQIIDRRDRWEPERERIRSWIDENGWDERRGAYTMWPGSSELDVSVLLHAPSGFDRGERMSRTIDAIDAELGAGGGRLWRYTGMREEEHLFVACGFWATAALACVGRVPEARERMDSLVGDANDVGLLAEMVTVDGAFRGNFPQALSHLALIDAAIKIRDLG</sequence>
<organism evidence="4 5">
    <name type="scientific">Schumannella luteola</name>
    <dbReference type="NCBI Taxonomy" id="472059"/>
    <lineage>
        <taxon>Bacteria</taxon>
        <taxon>Bacillati</taxon>
        <taxon>Actinomycetota</taxon>
        <taxon>Actinomycetes</taxon>
        <taxon>Micrococcales</taxon>
        <taxon>Microbacteriaceae</taxon>
        <taxon>Schumannella</taxon>
    </lineage>
</organism>
<gene>
    <name evidence="4" type="ORF">BJ979_003389</name>
</gene>
<evidence type="ECO:0000313" key="4">
    <source>
        <dbReference type="EMBL" id="NYH00764.1"/>
    </source>
</evidence>
<name>A0A852YE18_9MICO</name>
<dbReference type="Proteomes" id="UP000553888">
    <property type="component" value="Unassembled WGS sequence"/>
</dbReference>
<dbReference type="SUPFAM" id="SSF48208">
    <property type="entry name" value="Six-hairpin glycosidases"/>
    <property type="match status" value="1"/>
</dbReference>
<dbReference type="EMBL" id="JACBZY010000001">
    <property type="protein sequence ID" value="NYH00764.1"/>
    <property type="molecule type" value="Genomic_DNA"/>
</dbReference>
<dbReference type="Pfam" id="PF19291">
    <property type="entry name" value="TREH_N"/>
    <property type="match status" value="1"/>
</dbReference>
<dbReference type="InterPro" id="IPR045582">
    <property type="entry name" value="Trehalase-like_N"/>
</dbReference>
<dbReference type="GO" id="GO:0005975">
    <property type="term" value="P:carbohydrate metabolic process"/>
    <property type="evidence" value="ECO:0007669"/>
    <property type="project" value="InterPro"/>
</dbReference>
<dbReference type="Gene3D" id="1.50.10.10">
    <property type="match status" value="1"/>
</dbReference>
<keyword evidence="5" id="KW-1185">Reference proteome</keyword>
<dbReference type="GO" id="GO:0004553">
    <property type="term" value="F:hydrolase activity, hydrolyzing O-glycosyl compounds"/>
    <property type="evidence" value="ECO:0007669"/>
    <property type="project" value="UniProtKB-ARBA"/>
</dbReference>
<comment type="caution">
    <text evidence="4">The sequence shown here is derived from an EMBL/GenBank/DDBJ whole genome shotgun (WGS) entry which is preliminary data.</text>
</comment>
<dbReference type="PANTHER" id="PTHR31616:SF0">
    <property type="entry name" value="GLUCAN 1,4-ALPHA-GLUCOSIDASE"/>
    <property type="match status" value="1"/>
</dbReference>